<dbReference type="EC" id="3.4.13.18" evidence="10"/>
<dbReference type="PRINTS" id="PR00934">
    <property type="entry name" value="XHISDIPTASE"/>
</dbReference>
<evidence type="ECO:0000256" key="11">
    <source>
        <dbReference type="ARBA" id="ARBA00044252"/>
    </source>
</evidence>
<dbReference type="InterPro" id="IPR001160">
    <property type="entry name" value="Peptidase_M20C"/>
</dbReference>
<dbReference type="FunFam" id="3.40.630.10:FF:000018">
    <property type="entry name" value="Aminoacyl-histidine dipeptidase PepD"/>
    <property type="match status" value="1"/>
</dbReference>
<dbReference type="SUPFAM" id="SSF53187">
    <property type="entry name" value="Zn-dependent exopeptidases"/>
    <property type="match status" value="1"/>
</dbReference>
<comment type="caution">
    <text evidence="19">The sequence shown here is derived from an EMBL/GenBank/DDBJ whole genome shotgun (WGS) entry which is preliminary data.</text>
</comment>
<dbReference type="Proteomes" id="UP000030008">
    <property type="component" value="Unassembled WGS sequence"/>
</dbReference>
<gene>
    <name evidence="19" type="ORF">CIAN88_21310</name>
</gene>
<reference evidence="19 20" key="1">
    <citation type="submission" date="2014-08" db="EMBL/GenBank/DDBJ databases">
        <title>Clostridium innocuum, an unnegligible vancomycin-resistant pathogen causing extra-intestinal infections.</title>
        <authorList>
            <person name="Feng Y."/>
            <person name="Chiu C.-H."/>
        </authorList>
    </citation>
    <scope>NUCLEOTIDE SEQUENCE [LARGE SCALE GENOMIC DNA]</scope>
    <source>
        <strain evidence="19 20">AN88</strain>
    </source>
</reference>
<dbReference type="Pfam" id="PF07687">
    <property type="entry name" value="M20_dimer"/>
    <property type="match status" value="1"/>
</dbReference>
<evidence type="ECO:0000256" key="6">
    <source>
        <dbReference type="ARBA" id="ARBA00022833"/>
    </source>
</evidence>
<dbReference type="InterPro" id="IPR002933">
    <property type="entry name" value="Peptidase_M20"/>
</dbReference>
<organism evidence="19 20">
    <name type="scientific">Clostridium innocuum</name>
    <dbReference type="NCBI Taxonomy" id="1522"/>
    <lineage>
        <taxon>Bacteria</taxon>
        <taxon>Bacillati</taxon>
        <taxon>Bacillota</taxon>
        <taxon>Clostridia</taxon>
        <taxon>Eubacteriales</taxon>
        <taxon>Clostridiaceae</taxon>
        <taxon>Clostridium</taxon>
    </lineage>
</organism>
<evidence type="ECO:0000256" key="8">
    <source>
        <dbReference type="ARBA" id="ARBA00023285"/>
    </source>
</evidence>
<evidence type="ECO:0000313" key="19">
    <source>
        <dbReference type="EMBL" id="KGJ51318.1"/>
    </source>
</evidence>
<keyword evidence="4" id="KW-0479">Metal-binding</keyword>
<evidence type="ECO:0000256" key="17">
    <source>
        <dbReference type="ARBA" id="ARBA00078074"/>
    </source>
</evidence>
<dbReference type="GO" id="GO:0070573">
    <property type="term" value="F:metallodipeptidase activity"/>
    <property type="evidence" value="ECO:0007669"/>
    <property type="project" value="TreeGrafter"/>
</dbReference>
<comment type="cofactor">
    <cofactor evidence="2">
        <name>Zn(2+)</name>
        <dbReference type="ChEBI" id="CHEBI:29105"/>
    </cofactor>
</comment>
<comment type="similarity">
    <text evidence="12">Belongs to the peptidase M20C family.</text>
</comment>
<sequence length="477" mass="52572">MEHILNHEKAHQKYFEEMTTIPHGSYHEQAYSAYLVAFAKEHGLKWIQDELYNVIIYKDASAGYEDHAPVLLQAHTDMVCEKNKDTDFDFEKDALKLYIEDGFLKARGTTLGADDGVGVAYMLALLSDPDAKHPPLECVFTVQEEVGLFGAMALKKEYFQAKRMINLDDGGENATCTTSAGGVNVIMQKERILVPHDGNGYQIDVFGLHGGHSGGEIDKEHGNANKLLARVLFTLNRRYGVQLSWIQGGIKDNAIPREASAAFVCQADLETVAACVQEMKTIFAKELEFSDAGVDVAVKEVACDGVLCIEDSEEVITLLMTLPNGLRHHSMSIEGLSTASSNIGVVTTQEEAIIINASLRGAMESYVDTLAMEMDALAEVFGFHSEHEARYPAWSYRADSPMRECLKAVCQKVLGKELQLVAVHGGLECGVFKAMDEDMDIVTMGPKMQDIHTPQEALDLASFDATFTLLKAYLEEL</sequence>
<proteinExistence type="inferred from homology"/>
<accession>A0A099I362</accession>
<dbReference type="AlphaFoldDB" id="A0A099I362"/>
<dbReference type="PANTHER" id="PTHR43501">
    <property type="entry name" value="CYTOSOL NON-SPECIFIC DIPEPTIDASE"/>
    <property type="match status" value="1"/>
</dbReference>
<evidence type="ECO:0000256" key="3">
    <source>
        <dbReference type="ARBA" id="ARBA00022670"/>
    </source>
</evidence>
<evidence type="ECO:0000256" key="5">
    <source>
        <dbReference type="ARBA" id="ARBA00022801"/>
    </source>
</evidence>
<comment type="cofactor">
    <cofactor evidence="1">
        <name>Co(2+)</name>
        <dbReference type="ChEBI" id="CHEBI:48828"/>
    </cofactor>
</comment>
<dbReference type="InterPro" id="IPR011650">
    <property type="entry name" value="Peptidase_M20_dimer"/>
</dbReference>
<dbReference type="NCBIfam" id="TIGR01893">
    <property type="entry name" value="aa-his-dipept"/>
    <property type="match status" value="1"/>
</dbReference>
<dbReference type="RefSeq" id="WP_044908095.1">
    <property type="nucleotide sequence ID" value="NZ_JQIF01000128.1"/>
</dbReference>
<evidence type="ECO:0000313" key="20">
    <source>
        <dbReference type="Proteomes" id="UP000030008"/>
    </source>
</evidence>
<dbReference type="GO" id="GO:0046872">
    <property type="term" value="F:metal ion binding"/>
    <property type="evidence" value="ECO:0007669"/>
    <property type="project" value="UniProtKB-KW"/>
</dbReference>
<keyword evidence="3" id="KW-0645">Protease</keyword>
<evidence type="ECO:0000256" key="10">
    <source>
        <dbReference type="ARBA" id="ARBA00038976"/>
    </source>
</evidence>
<feature type="domain" description="Peptidase M20 dimerisation" evidence="18">
    <location>
        <begin position="206"/>
        <end position="287"/>
    </location>
</feature>
<name>A0A099I362_CLOIN</name>
<dbReference type="GO" id="GO:0005829">
    <property type="term" value="C:cytosol"/>
    <property type="evidence" value="ECO:0007669"/>
    <property type="project" value="TreeGrafter"/>
</dbReference>
<dbReference type="Gene3D" id="3.40.630.10">
    <property type="entry name" value="Zn peptidases"/>
    <property type="match status" value="2"/>
</dbReference>
<dbReference type="PIRSF" id="PIRSF016599">
    <property type="entry name" value="Xaa-His_dipept"/>
    <property type="match status" value="1"/>
</dbReference>
<evidence type="ECO:0000256" key="13">
    <source>
        <dbReference type="ARBA" id="ARBA00071271"/>
    </source>
</evidence>
<evidence type="ECO:0000256" key="7">
    <source>
        <dbReference type="ARBA" id="ARBA00023049"/>
    </source>
</evidence>
<evidence type="ECO:0000256" key="2">
    <source>
        <dbReference type="ARBA" id="ARBA00001947"/>
    </source>
</evidence>
<dbReference type="FunFam" id="3.40.630.10:FF:000015">
    <property type="entry name" value="Aminoacyl-histidine dipeptidase PepD"/>
    <property type="match status" value="1"/>
</dbReference>
<evidence type="ECO:0000256" key="14">
    <source>
        <dbReference type="ARBA" id="ARBA00075285"/>
    </source>
</evidence>
<protein>
    <recommendedName>
        <fullName evidence="13">Cytosol non-specific dipeptidase</fullName>
        <ecNumber evidence="10">3.4.13.18</ecNumber>
    </recommendedName>
    <alternativeName>
        <fullName evidence="16">Aminoacyl-histidine dipeptidase</fullName>
    </alternativeName>
    <alternativeName>
        <fullName evidence="15">Beta-alanyl-histidine dipeptidase</fullName>
    </alternativeName>
    <alternativeName>
        <fullName evidence="14">Carnosinase</fullName>
    </alternativeName>
    <alternativeName>
        <fullName evidence="11">Peptidase D</fullName>
    </alternativeName>
    <alternativeName>
        <fullName evidence="17">Xaa-His dipeptidase</fullName>
    </alternativeName>
</protein>
<evidence type="ECO:0000256" key="12">
    <source>
        <dbReference type="ARBA" id="ARBA00061423"/>
    </source>
</evidence>
<dbReference type="PANTHER" id="PTHR43501:SF1">
    <property type="entry name" value="CYTOSOL NON-SPECIFIC DIPEPTIDASE"/>
    <property type="match status" value="1"/>
</dbReference>
<dbReference type="GO" id="GO:0006508">
    <property type="term" value="P:proteolysis"/>
    <property type="evidence" value="ECO:0007669"/>
    <property type="project" value="UniProtKB-KW"/>
</dbReference>
<evidence type="ECO:0000259" key="18">
    <source>
        <dbReference type="Pfam" id="PF07687"/>
    </source>
</evidence>
<evidence type="ECO:0000256" key="15">
    <source>
        <dbReference type="ARBA" id="ARBA00076004"/>
    </source>
</evidence>
<dbReference type="Pfam" id="PF01546">
    <property type="entry name" value="Peptidase_M20"/>
    <property type="match status" value="1"/>
</dbReference>
<keyword evidence="8" id="KW-0170">Cobalt</keyword>
<comment type="catalytic activity">
    <reaction evidence="9">
        <text>Hydrolysis of dipeptides, preferentially hydrophobic dipeptides including prolyl amino acids.</text>
        <dbReference type="EC" id="3.4.13.18"/>
    </reaction>
</comment>
<keyword evidence="5" id="KW-0378">Hydrolase</keyword>
<evidence type="ECO:0000256" key="1">
    <source>
        <dbReference type="ARBA" id="ARBA00001941"/>
    </source>
</evidence>
<evidence type="ECO:0000256" key="4">
    <source>
        <dbReference type="ARBA" id="ARBA00022723"/>
    </source>
</evidence>
<evidence type="ECO:0000256" key="9">
    <source>
        <dbReference type="ARBA" id="ARBA00036421"/>
    </source>
</evidence>
<dbReference type="EMBL" id="JQIF01000128">
    <property type="protein sequence ID" value="KGJ51318.1"/>
    <property type="molecule type" value="Genomic_DNA"/>
</dbReference>
<keyword evidence="7" id="KW-0482">Metalloprotease</keyword>
<evidence type="ECO:0000256" key="16">
    <source>
        <dbReference type="ARBA" id="ARBA00077688"/>
    </source>
</evidence>
<keyword evidence="6" id="KW-0862">Zinc</keyword>